<name>A0A449BDA5_HAPAX</name>
<evidence type="ECO:0000256" key="4">
    <source>
        <dbReference type="ARBA" id="ARBA00022840"/>
    </source>
</evidence>
<dbReference type="InterPro" id="IPR003593">
    <property type="entry name" value="AAA+_ATPase"/>
</dbReference>
<dbReference type="PANTHER" id="PTHR42711">
    <property type="entry name" value="ABC TRANSPORTER ATP-BINDING PROTEIN"/>
    <property type="match status" value="1"/>
</dbReference>
<dbReference type="InterPro" id="IPR027417">
    <property type="entry name" value="P-loop_NTPase"/>
</dbReference>
<dbReference type="InterPro" id="IPR050763">
    <property type="entry name" value="ABC_transporter_ATP-binding"/>
</dbReference>
<comment type="similarity">
    <text evidence="1">Belongs to the ABC transporter superfamily.</text>
</comment>
<dbReference type="Gene3D" id="3.40.50.300">
    <property type="entry name" value="P-loop containing nucleotide triphosphate hydrolases"/>
    <property type="match status" value="1"/>
</dbReference>
<protein>
    <submittedName>
        <fullName evidence="6">ABC transporter ATP-binding protein</fullName>
    </submittedName>
</protein>
<dbReference type="RefSeq" id="WP_026390524.1">
    <property type="nucleotide sequence ID" value="NZ_LR215048.1"/>
</dbReference>
<accession>A0A449BDA5</accession>
<keyword evidence="2" id="KW-0813">Transport</keyword>
<dbReference type="GO" id="GO:0016887">
    <property type="term" value="F:ATP hydrolysis activity"/>
    <property type="evidence" value="ECO:0007669"/>
    <property type="project" value="InterPro"/>
</dbReference>
<evidence type="ECO:0000259" key="5">
    <source>
        <dbReference type="PROSITE" id="PS50893"/>
    </source>
</evidence>
<gene>
    <name evidence="6" type="primary">bcrA_2</name>
    <name evidence="6" type="ORF">NCTC10138_00799</name>
</gene>
<dbReference type="PANTHER" id="PTHR42711:SF5">
    <property type="entry name" value="ABC TRANSPORTER ATP-BINDING PROTEIN NATA"/>
    <property type="match status" value="1"/>
</dbReference>
<evidence type="ECO:0000313" key="7">
    <source>
        <dbReference type="Proteomes" id="UP000289841"/>
    </source>
</evidence>
<keyword evidence="4 6" id="KW-0067">ATP-binding</keyword>
<dbReference type="KEGG" id="aaxa:NCTC10138_00799"/>
<dbReference type="EMBL" id="LR215048">
    <property type="protein sequence ID" value="VEU80429.1"/>
    <property type="molecule type" value="Genomic_DNA"/>
</dbReference>
<sequence>MEHIIKVKDLKKSYRDFQAVKGISFNVKRGGLFAFLGLNGAGKSTTINILCSIIEKNSGSVVIDGLDLDKDRLKIKEKIGIVFQRSVLDYQLTVKQNLESRASLYPLTKDEIKSRISYLISILELEPIINRQYGDLSGGQKRKVDIARALINQPKILFLDEPTTGLDPNTRITVWEILDKLIKEQDLTIFLTTHYMEEVVKAREVVILDEGVIVASGTPDDLKQKYANDILRVISEKNEKLEKKLKDKDFEYINDSYHIKVKDSIEALKIINSDIDLFKNFEVLKGNMDQVFLNATGKKLEVSNAN</sequence>
<evidence type="ECO:0000256" key="3">
    <source>
        <dbReference type="ARBA" id="ARBA00022741"/>
    </source>
</evidence>
<dbReference type="SUPFAM" id="SSF52540">
    <property type="entry name" value="P-loop containing nucleoside triphosphate hydrolases"/>
    <property type="match status" value="1"/>
</dbReference>
<organism evidence="6 7">
    <name type="scientific">Haploplasma axanthum</name>
    <name type="common">Acholeplasma axanthum</name>
    <dbReference type="NCBI Taxonomy" id="29552"/>
    <lineage>
        <taxon>Bacteria</taxon>
        <taxon>Bacillati</taxon>
        <taxon>Mycoplasmatota</taxon>
        <taxon>Mollicutes</taxon>
        <taxon>Acholeplasmatales</taxon>
        <taxon>Acholeplasmataceae</taxon>
        <taxon>Haploplasma</taxon>
    </lineage>
</organism>
<evidence type="ECO:0000256" key="2">
    <source>
        <dbReference type="ARBA" id="ARBA00022448"/>
    </source>
</evidence>
<feature type="domain" description="ABC transporter" evidence="5">
    <location>
        <begin position="5"/>
        <end position="235"/>
    </location>
</feature>
<dbReference type="SMART" id="SM00382">
    <property type="entry name" value="AAA"/>
    <property type="match status" value="1"/>
</dbReference>
<dbReference type="Proteomes" id="UP000289841">
    <property type="component" value="Chromosome"/>
</dbReference>
<dbReference type="PROSITE" id="PS50893">
    <property type="entry name" value="ABC_TRANSPORTER_2"/>
    <property type="match status" value="1"/>
</dbReference>
<proteinExistence type="inferred from homology"/>
<evidence type="ECO:0000313" key="6">
    <source>
        <dbReference type="EMBL" id="VEU80429.1"/>
    </source>
</evidence>
<evidence type="ECO:0000256" key="1">
    <source>
        <dbReference type="ARBA" id="ARBA00005417"/>
    </source>
</evidence>
<reference evidence="6 7" key="1">
    <citation type="submission" date="2019-01" db="EMBL/GenBank/DDBJ databases">
        <authorList>
            <consortium name="Pathogen Informatics"/>
        </authorList>
    </citation>
    <scope>NUCLEOTIDE SEQUENCE [LARGE SCALE GENOMIC DNA]</scope>
    <source>
        <strain evidence="6 7">NCTC10138</strain>
    </source>
</reference>
<dbReference type="InterPro" id="IPR017871">
    <property type="entry name" value="ABC_transporter-like_CS"/>
</dbReference>
<dbReference type="Pfam" id="PF00005">
    <property type="entry name" value="ABC_tran"/>
    <property type="match status" value="1"/>
</dbReference>
<keyword evidence="7" id="KW-1185">Reference proteome</keyword>
<dbReference type="InterPro" id="IPR003439">
    <property type="entry name" value="ABC_transporter-like_ATP-bd"/>
</dbReference>
<dbReference type="PROSITE" id="PS00211">
    <property type="entry name" value="ABC_TRANSPORTER_1"/>
    <property type="match status" value="1"/>
</dbReference>
<dbReference type="STRING" id="1278311.GCA_000428705_00978"/>
<dbReference type="GO" id="GO:0005524">
    <property type="term" value="F:ATP binding"/>
    <property type="evidence" value="ECO:0007669"/>
    <property type="project" value="UniProtKB-KW"/>
</dbReference>
<keyword evidence="3" id="KW-0547">Nucleotide-binding</keyword>
<dbReference type="AlphaFoldDB" id="A0A449BDA5"/>